<gene>
    <name evidence="2" type="ORF">CONPUDRAFT_100593</name>
</gene>
<reference evidence="3" key="1">
    <citation type="journal article" date="2012" name="Science">
        <title>The Paleozoic origin of enzymatic lignin decomposition reconstructed from 31 fungal genomes.</title>
        <authorList>
            <person name="Floudas D."/>
            <person name="Binder M."/>
            <person name="Riley R."/>
            <person name="Barry K."/>
            <person name="Blanchette R.A."/>
            <person name="Henrissat B."/>
            <person name="Martinez A.T."/>
            <person name="Otillar R."/>
            <person name="Spatafora J.W."/>
            <person name="Yadav J.S."/>
            <person name="Aerts A."/>
            <person name="Benoit I."/>
            <person name="Boyd A."/>
            <person name="Carlson A."/>
            <person name="Copeland A."/>
            <person name="Coutinho P.M."/>
            <person name="de Vries R.P."/>
            <person name="Ferreira P."/>
            <person name="Findley K."/>
            <person name="Foster B."/>
            <person name="Gaskell J."/>
            <person name="Glotzer D."/>
            <person name="Gorecki P."/>
            <person name="Heitman J."/>
            <person name="Hesse C."/>
            <person name="Hori C."/>
            <person name="Igarashi K."/>
            <person name="Jurgens J.A."/>
            <person name="Kallen N."/>
            <person name="Kersten P."/>
            <person name="Kohler A."/>
            <person name="Kuees U."/>
            <person name="Kumar T.K.A."/>
            <person name="Kuo A."/>
            <person name="LaButti K."/>
            <person name="Larrondo L.F."/>
            <person name="Lindquist E."/>
            <person name="Ling A."/>
            <person name="Lombard V."/>
            <person name="Lucas S."/>
            <person name="Lundell T."/>
            <person name="Martin R."/>
            <person name="McLaughlin D.J."/>
            <person name="Morgenstern I."/>
            <person name="Morin E."/>
            <person name="Murat C."/>
            <person name="Nagy L.G."/>
            <person name="Nolan M."/>
            <person name="Ohm R.A."/>
            <person name="Patyshakuliyeva A."/>
            <person name="Rokas A."/>
            <person name="Ruiz-Duenas F.J."/>
            <person name="Sabat G."/>
            <person name="Salamov A."/>
            <person name="Samejima M."/>
            <person name="Schmutz J."/>
            <person name="Slot J.C."/>
            <person name="St John F."/>
            <person name="Stenlid J."/>
            <person name="Sun H."/>
            <person name="Sun S."/>
            <person name="Syed K."/>
            <person name="Tsang A."/>
            <person name="Wiebenga A."/>
            <person name="Young D."/>
            <person name="Pisabarro A."/>
            <person name="Eastwood D.C."/>
            <person name="Martin F."/>
            <person name="Cullen D."/>
            <person name="Grigoriev I.V."/>
            <person name="Hibbett D.S."/>
        </authorList>
    </citation>
    <scope>NUCLEOTIDE SEQUENCE [LARGE SCALE GENOMIC DNA]</scope>
    <source>
        <strain evidence="3">RWD-64-598 SS2</strain>
    </source>
</reference>
<dbReference type="OMA" id="MEESCHY"/>
<feature type="compositionally biased region" description="Low complexity" evidence="1">
    <location>
        <begin position="109"/>
        <end position="126"/>
    </location>
</feature>
<keyword evidence="3" id="KW-1185">Reference proteome</keyword>
<dbReference type="OrthoDB" id="3253535at2759"/>
<feature type="region of interest" description="Disordered" evidence="1">
    <location>
        <begin position="109"/>
        <end position="157"/>
    </location>
</feature>
<protein>
    <submittedName>
        <fullName evidence="2">Uncharacterized protein</fullName>
    </submittedName>
</protein>
<feature type="compositionally biased region" description="Low complexity" evidence="1">
    <location>
        <begin position="23"/>
        <end position="40"/>
    </location>
</feature>
<accession>A0A5M3MZA0</accession>
<dbReference type="GeneID" id="19198241"/>
<dbReference type="RefSeq" id="XP_007766154.1">
    <property type="nucleotide sequence ID" value="XM_007767964.1"/>
</dbReference>
<evidence type="ECO:0000313" key="3">
    <source>
        <dbReference type="Proteomes" id="UP000053558"/>
    </source>
</evidence>
<proteinExistence type="predicted"/>
<evidence type="ECO:0000313" key="2">
    <source>
        <dbReference type="EMBL" id="EIW84459.1"/>
    </source>
</evidence>
<dbReference type="KEGG" id="cput:CONPUDRAFT_100593"/>
<name>A0A5M3MZA0_CONPW</name>
<feature type="region of interest" description="Disordered" evidence="1">
    <location>
        <begin position="22"/>
        <end position="72"/>
    </location>
</feature>
<comment type="caution">
    <text evidence="2">The sequence shown here is derived from an EMBL/GenBank/DDBJ whole genome shotgun (WGS) entry which is preliminary data.</text>
</comment>
<evidence type="ECO:0000256" key="1">
    <source>
        <dbReference type="SAM" id="MobiDB-lite"/>
    </source>
</evidence>
<sequence length="256" mass="27383">MPVPSKSYFSSLDRMVVEEVSVSTSPAPATTAIPSPLSPSEAISAPIVSDPAPLPQAPVGSAKSSDVEFPPFRAPMPSSKRAAHVVFSIAPTAWTPDLQRREQQVSPFVTVSTVSSRPSESSDPNSNLARGRPPIPSPTDRERRSPPPGKAPAMSITSNTFSHSLSVALPREIHPAMVDVSCLKGERVSVVADAWHMEESCHYEWLIHFAANDVDMGSVTARFGPGHTLLIDVHRKGRYSLGGCGSFNGSWGYSAR</sequence>
<dbReference type="AlphaFoldDB" id="A0A5M3MZA0"/>
<organism evidence="2 3">
    <name type="scientific">Coniophora puteana (strain RWD-64-598)</name>
    <name type="common">Brown rot fungus</name>
    <dbReference type="NCBI Taxonomy" id="741705"/>
    <lineage>
        <taxon>Eukaryota</taxon>
        <taxon>Fungi</taxon>
        <taxon>Dikarya</taxon>
        <taxon>Basidiomycota</taxon>
        <taxon>Agaricomycotina</taxon>
        <taxon>Agaricomycetes</taxon>
        <taxon>Agaricomycetidae</taxon>
        <taxon>Boletales</taxon>
        <taxon>Coniophorineae</taxon>
        <taxon>Coniophoraceae</taxon>
        <taxon>Coniophora</taxon>
    </lineage>
</organism>
<dbReference type="EMBL" id="JH711575">
    <property type="protein sequence ID" value="EIW84459.1"/>
    <property type="molecule type" value="Genomic_DNA"/>
</dbReference>
<dbReference type="Proteomes" id="UP000053558">
    <property type="component" value="Unassembled WGS sequence"/>
</dbReference>